<dbReference type="Pfam" id="PF18739">
    <property type="entry name" value="HEPN_Apea"/>
    <property type="match status" value="1"/>
</dbReference>
<comment type="caution">
    <text evidence="2">The sequence shown here is derived from an EMBL/GenBank/DDBJ whole genome shotgun (WGS) entry which is preliminary data.</text>
</comment>
<evidence type="ECO:0000259" key="1">
    <source>
        <dbReference type="Pfam" id="PF18739"/>
    </source>
</evidence>
<accession>X0XST9</accession>
<dbReference type="AlphaFoldDB" id="X0XST9"/>
<proteinExistence type="predicted"/>
<feature type="domain" description="Apea-like HEPN" evidence="1">
    <location>
        <begin position="15"/>
        <end position="69"/>
    </location>
</feature>
<gene>
    <name evidence="2" type="ORF">S01H1_63969</name>
</gene>
<dbReference type="EMBL" id="BARS01042129">
    <property type="protein sequence ID" value="GAG39708.1"/>
    <property type="molecule type" value="Genomic_DNA"/>
</dbReference>
<name>X0XST9_9ZZZZ</name>
<reference evidence="2" key="1">
    <citation type="journal article" date="2014" name="Front. Microbiol.">
        <title>High frequency of phylogenetically diverse reductive dehalogenase-homologous genes in deep subseafloor sedimentary metagenomes.</title>
        <authorList>
            <person name="Kawai M."/>
            <person name="Futagami T."/>
            <person name="Toyoda A."/>
            <person name="Takaki Y."/>
            <person name="Nishi S."/>
            <person name="Hori S."/>
            <person name="Arai W."/>
            <person name="Tsubouchi T."/>
            <person name="Morono Y."/>
            <person name="Uchiyama I."/>
            <person name="Ito T."/>
            <person name="Fujiyama A."/>
            <person name="Inagaki F."/>
            <person name="Takami H."/>
        </authorList>
    </citation>
    <scope>NUCLEOTIDE SEQUENCE</scope>
    <source>
        <strain evidence="2">Expedition CK06-06</strain>
    </source>
</reference>
<dbReference type="InterPro" id="IPR041229">
    <property type="entry name" value="HEPN_Apea"/>
</dbReference>
<protein>
    <recommendedName>
        <fullName evidence="1">Apea-like HEPN domain-containing protein</fullName>
    </recommendedName>
</protein>
<evidence type="ECO:0000313" key="2">
    <source>
        <dbReference type="EMBL" id="GAG39708.1"/>
    </source>
</evidence>
<organism evidence="2">
    <name type="scientific">marine sediment metagenome</name>
    <dbReference type="NCBI Taxonomy" id="412755"/>
    <lineage>
        <taxon>unclassified sequences</taxon>
        <taxon>metagenomes</taxon>
        <taxon>ecological metagenomes</taxon>
    </lineage>
</organism>
<sequence length="86" mass="10531">MIIEIWETRFPPSKDYEKIRVTRNKLSHVAIEKGDEKFILDDIEKYFYFNKLTFLLEYSFLKNMGMSENLLEKFYGKNKQLFQYSK</sequence>